<sequence length="90" mass="9936">MVIRTCVGCRQRADKSTLVRVVARREGTEWSVLPDARGTLPGRGAYLHPSPECLDLAIRRRAFGRALRVEGRLTTDALGALFAQNQDQST</sequence>
<proteinExistence type="predicted"/>
<dbReference type="Pfam" id="PF04296">
    <property type="entry name" value="YlxR"/>
    <property type="match status" value="1"/>
</dbReference>
<dbReference type="EMBL" id="RQJX01000010">
    <property type="protein sequence ID" value="RQN07797.1"/>
    <property type="molecule type" value="Genomic_DNA"/>
</dbReference>
<keyword evidence="3" id="KW-1185">Reference proteome</keyword>
<accession>A0A3N6ZLA0</accession>
<dbReference type="SUPFAM" id="SSF64376">
    <property type="entry name" value="YlxR-like"/>
    <property type="match status" value="1"/>
</dbReference>
<gene>
    <name evidence="2" type="ORF">EHW97_08535</name>
</gene>
<reference evidence="2 3" key="1">
    <citation type="submission" date="2018-11" db="EMBL/GenBank/DDBJ databases">
        <authorList>
            <person name="Li F."/>
        </authorList>
    </citation>
    <scope>NUCLEOTIDE SEQUENCE [LARGE SCALE GENOMIC DNA]</scope>
    <source>
        <strain evidence="2 3">YS17T</strain>
    </source>
</reference>
<evidence type="ECO:0000313" key="3">
    <source>
        <dbReference type="Proteomes" id="UP000275225"/>
    </source>
</evidence>
<dbReference type="Proteomes" id="UP000275225">
    <property type="component" value="Unassembled WGS sequence"/>
</dbReference>
<dbReference type="AlphaFoldDB" id="A0A3N6ZLA0"/>
<dbReference type="Gene3D" id="3.30.1230.10">
    <property type="entry name" value="YlxR-like"/>
    <property type="match status" value="1"/>
</dbReference>
<dbReference type="OrthoDB" id="5244965at2"/>
<name>A0A3N6ZLA0_9ACTN</name>
<protein>
    <submittedName>
        <fullName evidence="2">YlxR family protein</fullName>
    </submittedName>
</protein>
<dbReference type="PANTHER" id="PTHR34215:SF1">
    <property type="entry name" value="YLXR DOMAIN-CONTAINING PROTEIN"/>
    <property type="match status" value="1"/>
</dbReference>
<evidence type="ECO:0000259" key="1">
    <source>
        <dbReference type="Pfam" id="PF04296"/>
    </source>
</evidence>
<evidence type="ECO:0000313" key="2">
    <source>
        <dbReference type="EMBL" id="RQN07797.1"/>
    </source>
</evidence>
<dbReference type="PANTHER" id="PTHR34215">
    <property type="entry name" value="BLL0784 PROTEIN"/>
    <property type="match status" value="1"/>
</dbReference>
<dbReference type="InterPro" id="IPR035931">
    <property type="entry name" value="YlxR-like_sf"/>
</dbReference>
<dbReference type="RefSeq" id="WP_124236748.1">
    <property type="nucleotide sequence ID" value="NZ_JBHUFI010000019.1"/>
</dbReference>
<comment type="caution">
    <text evidence="2">The sequence shown here is derived from an EMBL/GenBank/DDBJ whole genome shotgun (WGS) entry which is preliminary data.</text>
</comment>
<organism evidence="2 3">
    <name type="scientific">Aeromicrobium camelliae</name>
    <dbReference type="NCBI Taxonomy" id="1538144"/>
    <lineage>
        <taxon>Bacteria</taxon>
        <taxon>Bacillati</taxon>
        <taxon>Actinomycetota</taxon>
        <taxon>Actinomycetes</taxon>
        <taxon>Propionibacteriales</taxon>
        <taxon>Nocardioidaceae</taxon>
        <taxon>Aeromicrobium</taxon>
    </lineage>
</organism>
<feature type="domain" description="YlxR" evidence="1">
    <location>
        <begin position="4"/>
        <end position="70"/>
    </location>
</feature>
<dbReference type="InterPro" id="IPR037465">
    <property type="entry name" value="YlxR"/>
</dbReference>
<dbReference type="InterPro" id="IPR007393">
    <property type="entry name" value="YlxR_dom"/>
</dbReference>